<evidence type="ECO:0000313" key="3">
    <source>
        <dbReference type="Proteomes" id="UP001061298"/>
    </source>
</evidence>
<dbReference type="EMBL" id="CP106793">
    <property type="protein sequence ID" value="UXY20596.1"/>
    <property type="molecule type" value="Genomic_DNA"/>
</dbReference>
<feature type="compositionally biased region" description="Polar residues" evidence="1">
    <location>
        <begin position="1"/>
        <end position="10"/>
    </location>
</feature>
<reference evidence="2" key="1">
    <citation type="submission" date="2022-10" db="EMBL/GenBank/DDBJ databases">
        <authorList>
            <person name="Mo P."/>
        </authorList>
    </citation>
    <scope>NUCLEOTIDE SEQUENCE</scope>
    <source>
        <strain evidence="2">HUAS 13-4</strain>
    </source>
</reference>
<keyword evidence="3" id="KW-1185">Reference proteome</keyword>
<dbReference type="RefSeq" id="WP_263230675.1">
    <property type="nucleotide sequence ID" value="NZ_CP106793.1"/>
</dbReference>
<name>A0ABY6E1P8_9ACTN</name>
<dbReference type="Proteomes" id="UP001061298">
    <property type="component" value="Chromosome"/>
</dbReference>
<gene>
    <name evidence="2" type="ORF">N8I84_19140</name>
</gene>
<feature type="region of interest" description="Disordered" evidence="1">
    <location>
        <begin position="1"/>
        <end position="20"/>
    </location>
</feature>
<organism evidence="2 3">
    <name type="scientific">Streptomyces cynarae</name>
    <dbReference type="NCBI Taxonomy" id="2981134"/>
    <lineage>
        <taxon>Bacteria</taxon>
        <taxon>Bacillati</taxon>
        <taxon>Actinomycetota</taxon>
        <taxon>Actinomycetes</taxon>
        <taxon>Kitasatosporales</taxon>
        <taxon>Streptomycetaceae</taxon>
        <taxon>Streptomyces</taxon>
    </lineage>
</organism>
<evidence type="ECO:0000256" key="1">
    <source>
        <dbReference type="SAM" id="MobiDB-lite"/>
    </source>
</evidence>
<evidence type="ECO:0008006" key="4">
    <source>
        <dbReference type="Google" id="ProtNLM"/>
    </source>
</evidence>
<accession>A0ABY6E1P8</accession>
<protein>
    <recommendedName>
        <fullName evidence="4">Metallothionein</fullName>
    </recommendedName>
</protein>
<evidence type="ECO:0000313" key="2">
    <source>
        <dbReference type="EMBL" id="UXY20596.1"/>
    </source>
</evidence>
<proteinExistence type="predicted"/>
<sequence>MAETPSTSDPTQERETQQPAEIASLPLVGACGCGSGCGCGCQSGAPCQCG</sequence>